<dbReference type="SMR" id="A0A8I3S1R7"/>
<dbReference type="PANTHER" id="PTHR13028">
    <property type="entry name" value="RRNA PROCESSING PROTEIN EBNA1-BINDING PROTEIN-RELATED"/>
    <property type="match status" value="1"/>
</dbReference>
<dbReference type="GO" id="GO:0042273">
    <property type="term" value="P:ribosomal large subunit biogenesis"/>
    <property type="evidence" value="ECO:0000318"/>
    <property type="project" value="GO_Central"/>
</dbReference>
<dbReference type="OrthoDB" id="443772at2759"/>
<dbReference type="GeneTree" id="ENSGT00390000014984"/>
<keyword evidence="6" id="KW-0539">Nucleus</keyword>
<reference evidence="9" key="3">
    <citation type="submission" date="2025-09" db="UniProtKB">
        <authorList>
            <consortium name="Ensembl"/>
        </authorList>
    </citation>
    <scope>IDENTIFICATION</scope>
    <source>
        <strain evidence="9">Boxer</strain>
    </source>
</reference>
<comment type="subcellular location">
    <subcellularLocation>
        <location evidence="2">Nucleus</location>
        <location evidence="2">Nucleolus</location>
    </subcellularLocation>
</comment>
<evidence type="ECO:0000256" key="5">
    <source>
        <dbReference type="ARBA" id="ARBA00023054"/>
    </source>
</evidence>
<accession>A0A8I3S1R7</accession>
<comment type="similarity">
    <text evidence="3">Belongs to the EBP2 family.</text>
</comment>
<feature type="region of interest" description="Disordered" evidence="8">
    <location>
        <begin position="75"/>
        <end position="97"/>
    </location>
</feature>
<comment type="function">
    <text evidence="1">Required for the processing of the 27S pre-rRNA.</text>
</comment>
<sequence length="233" mass="25730">MDTPPLSGSDSESEDSLVTDRELQDAFSRGLLKPGLNVVLEGPKKAVNDVSGLKQCLAEFKRDLEWVERLDVTLGPVPEVGGPQSTPQTKDQKAVDPEDDFKREMSFYRQAQAAVLAVLPRLHQLKVPTKRPTDYFAEMAKSDQQMQKIRQKLQAKQAAMEKSEKAKQLRALRKYGKKVRRKVCGGHRMLLSVCQPGVPGSDLVLCPVSVPSCVDYCTAEGGCVLGFVNTIFP</sequence>
<evidence type="ECO:0000256" key="1">
    <source>
        <dbReference type="ARBA" id="ARBA00003387"/>
    </source>
</evidence>
<dbReference type="PANTHER" id="PTHR13028:SF0">
    <property type="entry name" value="RRNA-PROCESSING PROTEIN EBP2-RELATED"/>
    <property type="match status" value="1"/>
</dbReference>
<proteinExistence type="inferred from homology"/>
<dbReference type="InterPro" id="IPR008610">
    <property type="entry name" value="Ebp2"/>
</dbReference>
<reference evidence="9" key="2">
    <citation type="submission" date="2025-08" db="UniProtKB">
        <authorList>
            <consortium name="Ensembl"/>
        </authorList>
    </citation>
    <scope>IDENTIFICATION</scope>
    <source>
        <strain evidence="9">Boxer</strain>
    </source>
</reference>
<name>A0A8I3S1R7_CANLF</name>
<dbReference type="Pfam" id="PF05890">
    <property type="entry name" value="Ebp2"/>
    <property type="match status" value="1"/>
</dbReference>
<dbReference type="GO" id="GO:0006364">
    <property type="term" value="P:rRNA processing"/>
    <property type="evidence" value="ECO:0000318"/>
    <property type="project" value="GO_Central"/>
</dbReference>
<feature type="region of interest" description="Disordered" evidence="8">
    <location>
        <begin position="1"/>
        <end position="21"/>
    </location>
</feature>
<keyword evidence="5 7" id="KW-0175">Coiled coil</keyword>
<dbReference type="Ensembl" id="ENSCAFT00845036072.1">
    <property type="protein sequence ID" value="ENSCAFP00845028231.1"/>
    <property type="gene ID" value="ENSCAFG00845020480.1"/>
</dbReference>
<organism evidence="9 10">
    <name type="scientific">Canis lupus familiaris</name>
    <name type="common">Dog</name>
    <name type="synonym">Canis familiaris</name>
    <dbReference type="NCBI Taxonomy" id="9615"/>
    <lineage>
        <taxon>Eukaryota</taxon>
        <taxon>Metazoa</taxon>
        <taxon>Chordata</taxon>
        <taxon>Craniata</taxon>
        <taxon>Vertebrata</taxon>
        <taxon>Euteleostomi</taxon>
        <taxon>Mammalia</taxon>
        <taxon>Eutheria</taxon>
        <taxon>Laurasiatheria</taxon>
        <taxon>Carnivora</taxon>
        <taxon>Caniformia</taxon>
        <taxon>Canidae</taxon>
        <taxon>Canis</taxon>
    </lineage>
</organism>
<dbReference type="GO" id="GO:0005730">
    <property type="term" value="C:nucleolus"/>
    <property type="evidence" value="ECO:0000318"/>
    <property type="project" value="GO_Central"/>
</dbReference>
<evidence type="ECO:0000256" key="4">
    <source>
        <dbReference type="ARBA" id="ARBA00022517"/>
    </source>
</evidence>
<evidence type="ECO:0000256" key="3">
    <source>
        <dbReference type="ARBA" id="ARBA00007336"/>
    </source>
</evidence>
<evidence type="ECO:0000256" key="6">
    <source>
        <dbReference type="ARBA" id="ARBA00023242"/>
    </source>
</evidence>
<keyword evidence="4" id="KW-0690">Ribosome biogenesis</keyword>
<dbReference type="GO" id="GO:0030687">
    <property type="term" value="C:preribosome, large subunit precursor"/>
    <property type="evidence" value="ECO:0000318"/>
    <property type="project" value="GO_Central"/>
</dbReference>
<feature type="compositionally biased region" description="Low complexity" evidence="8">
    <location>
        <begin position="1"/>
        <end position="10"/>
    </location>
</feature>
<dbReference type="RefSeq" id="XP_038543929.1">
    <property type="nucleotide sequence ID" value="XM_038688001.1"/>
</dbReference>
<dbReference type="Proteomes" id="UP000805418">
    <property type="component" value="Chromosome 15"/>
</dbReference>
<feature type="coiled-coil region" evidence="7">
    <location>
        <begin position="139"/>
        <end position="166"/>
    </location>
</feature>
<evidence type="ECO:0000313" key="9">
    <source>
        <dbReference type="Ensembl" id="ENSCAFP00845028231.1"/>
    </source>
</evidence>
<evidence type="ECO:0000256" key="2">
    <source>
        <dbReference type="ARBA" id="ARBA00004604"/>
    </source>
</evidence>
<evidence type="ECO:0000256" key="7">
    <source>
        <dbReference type="SAM" id="Coils"/>
    </source>
</evidence>
<dbReference type="GeneID" id="119881744"/>
<protein>
    <submittedName>
        <fullName evidence="9">EBNA1 binding protein 2</fullName>
    </submittedName>
</protein>
<keyword evidence="10" id="KW-1185">Reference proteome</keyword>
<evidence type="ECO:0000313" key="10">
    <source>
        <dbReference type="Proteomes" id="UP000805418"/>
    </source>
</evidence>
<reference evidence="9" key="1">
    <citation type="submission" date="2020-03" db="EMBL/GenBank/DDBJ databases">
        <title>Long-read based genome assembly of a Labrador retriever dog.</title>
        <authorList>
            <person name="Eory L."/>
            <person name="Zhang W."/>
            <person name="Schoenebeck J."/>
        </authorList>
    </citation>
    <scope>NUCLEOTIDE SEQUENCE [LARGE SCALE GENOMIC DNA]</scope>
    <source>
        <strain evidence="9">Labrador retriever</strain>
    </source>
</reference>
<dbReference type="AlphaFoldDB" id="A0A8I3S1R7"/>
<gene>
    <name evidence="9" type="primary">LOC119881744</name>
    <name evidence="9" type="synonym">EBNA1BP2</name>
</gene>
<dbReference type="GO" id="GO:0034399">
    <property type="term" value="C:nuclear periphery"/>
    <property type="evidence" value="ECO:0000318"/>
    <property type="project" value="GO_Central"/>
</dbReference>
<evidence type="ECO:0000256" key="8">
    <source>
        <dbReference type="SAM" id="MobiDB-lite"/>
    </source>
</evidence>